<organism evidence="1 2">
    <name type="scientific">Gemmatirosa kalamazoonensis</name>
    <dbReference type="NCBI Taxonomy" id="861299"/>
    <lineage>
        <taxon>Bacteria</taxon>
        <taxon>Pseudomonadati</taxon>
        <taxon>Gemmatimonadota</taxon>
        <taxon>Gemmatimonadia</taxon>
        <taxon>Gemmatimonadales</taxon>
        <taxon>Gemmatimonadaceae</taxon>
        <taxon>Gemmatirosa</taxon>
    </lineage>
</organism>
<name>W0RFL7_9BACT</name>
<dbReference type="STRING" id="861299.J421_1665"/>
<evidence type="ECO:0008006" key="3">
    <source>
        <dbReference type="Google" id="ProtNLM"/>
    </source>
</evidence>
<sequence>MQRAIAAYAAGIRARSVSDMQRAFPAMSASVQRNWSALFSAVRDIDAQTSDIELTPTGAGDGGGATLSLAVSFPNPANRRPCTQVTQLRLRLARAGATWHIVSLEQTGSTSSPGCNG</sequence>
<keyword evidence="2" id="KW-1185">Reference proteome</keyword>
<protein>
    <recommendedName>
        <fullName evidence="3">SnoaL-like domain-containing protein</fullName>
    </recommendedName>
</protein>
<dbReference type="HOGENOM" id="CLU_2081426_0_0_0"/>
<dbReference type="RefSeq" id="WP_025410713.1">
    <property type="nucleotide sequence ID" value="NZ_CP007128.1"/>
</dbReference>
<evidence type="ECO:0000313" key="2">
    <source>
        <dbReference type="Proteomes" id="UP000019151"/>
    </source>
</evidence>
<dbReference type="KEGG" id="gba:J421_1665"/>
<dbReference type="EMBL" id="CP007128">
    <property type="protein sequence ID" value="AHG89202.1"/>
    <property type="molecule type" value="Genomic_DNA"/>
</dbReference>
<dbReference type="AlphaFoldDB" id="W0RFL7"/>
<dbReference type="InParanoid" id="W0RFL7"/>
<accession>W0RFL7</accession>
<dbReference type="Proteomes" id="UP000019151">
    <property type="component" value="Chromosome"/>
</dbReference>
<reference evidence="1 2" key="1">
    <citation type="journal article" date="2014" name="Genome Announc.">
        <title>Genome Sequence and Methylome of Soil Bacterium Gemmatirosa kalamazoonensis KBS708T, a Member of the Rarely Cultivated Gemmatimonadetes Phylum.</title>
        <authorList>
            <person name="Debruyn J.M."/>
            <person name="Radosevich M."/>
            <person name="Wommack K.E."/>
            <person name="Polson S.W."/>
            <person name="Hauser L.J."/>
            <person name="Fawaz M.N."/>
            <person name="Korlach J."/>
            <person name="Tsai Y.C."/>
        </authorList>
    </citation>
    <scope>NUCLEOTIDE SEQUENCE [LARGE SCALE GENOMIC DNA]</scope>
    <source>
        <strain evidence="1 2">KBS708</strain>
    </source>
</reference>
<gene>
    <name evidence="1" type="ORF">J421_1665</name>
</gene>
<proteinExistence type="predicted"/>
<evidence type="ECO:0000313" key="1">
    <source>
        <dbReference type="EMBL" id="AHG89202.1"/>
    </source>
</evidence>